<dbReference type="GO" id="GO:0005730">
    <property type="term" value="C:nucleolus"/>
    <property type="evidence" value="ECO:0007669"/>
    <property type="project" value="UniProtKB-SubCell"/>
</dbReference>
<dbReference type="InterPro" id="IPR018983">
    <property type="entry name" value="U3_snoRNA-assocProt_15_C"/>
</dbReference>
<reference evidence="10" key="1">
    <citation type="submission" date="2016-04" db="EMBL/GenBank/DDBJ databases">
        <authorList>
            <person name="Nguyen H.D."/>
            <person name="Kesanakurti P."/>
            <person name="Cullis J."/>
            <person name="Levesque C.A."/>
            <person name="Hambleton S."/>
        </authorList>
    </citation>
    <scope>NUCLEOTIDE SEQUENCE</scope>
    <source>
        <strain evidence="10">DAOMC 238032</strain>
    </source>
</reference>
<evidence type="ECO:0000256" key="4">
    <source>
        <dbReference type="ARBA" id="ARBA00022737"/>
    </source>
</evidence>
<proteinExistence type="predicted"/>
<dbReference type="Gene3D" id="2.130.10.10">
    <property type="entry name" value="YVTN repeat-like/Quinoprotein amine dehydrogenase"/>
    <property type="match status" value="2"/>
</dbReference>
<evidence type="ECO:0000256" key="1">
    <source>
        <dbReference type="ARBA" id="ARBA00004604"/>
    </source>
</evidence>
<dbReference type="SMART" id="SM00320">
    <property type="entry name" value="WD40"/>
    <property type="match status" value="6"/>
</dbReference>
<dbReference type="InterPro" id="IPR020472">
    <property type="entry name" value="WD40_PAC1"/>
</dbReference>
<evidence type="ECO:0000259" key="8">
    <source>
        <dbReference type="Pfam" id="PF09384"/>
    </source>
</evidence>
<evidence type="ECO:0000313" key="9">
    <source>
        <dbReference type="EMBL" id="CAD6910664.1"/>
    </source>
</evidence>
<keyword evidence="2" id="KW-0698">rRNA processing</keyword>
<dbReference type="GO" id="GO:0045943">
    <property type="term" value="P:positive regulation of transcription by RNA polymerase I"/>
    <property type="evidence" value="ECO:0007669"/>
    <property type="project" value="TreeGrafter"/>
</dbReference>
<dbReference type="PRINTS" id="PR00320">
    <property type="entry name" value="GPROTEINBRPT"/>
</dbReference>
<evidence type="ECO:0000256" key="5">
    <source>
        <dbReference type="ARBA" id="ARBA00023242"/>
    </source>
</evidence>
<keyword evidence="3 6" id="KW-0853">WD repeat</keyword>
<evidence type="ECO:0000256" key="2">
    <source>
        <dbReference type="ARBA" id="ARBA00022552"/>
    </source>
</evidence>
<feature type="region of interest" description="Disordered" evidence="7">
    <location>
        <begin position="532"/>
        <end position="552"/>
    </location>
</feature>
<dbReference type="InterPro" id="IPR001680">
    <property type="entry name" value="WD40_rpt"/>
</dbReference>
<dbReference type="EMBL" id="LWDD02000619">
    <property type="protein sequence ID" value="KAE8257978.1"/>
    <property type="molecule type" value="Genomic_DNA"/>
</dbReference>
<keyword evidence="5" id="KW-0539">Nucleus</keyword>
<dbReference type="PROSITE" id="PS50082">
    <property type="entry name" value="WD_REPEATS_2"/>
    <property type="match status" value="2"/>
</dbReference>
<evidence type="ECO:0000313" key="10">
    <source>
        <dbReference type="EMBL" id="KAE8257978.1"/>
    </source>
</evidence>
<dbReference type="PROSITE" id="PS50294">
    <property type="entry name" value="WD_REPEATS_REGION"/>
    <property type="match status" value="2"/>
</dbReference>
<gene>
    <name evidence="10" type="ORF">A4X03_0g4515</name>
    <name evidence="9" type="ORF">JKIAZH3_G9250</name>
</gene>
<organism evidence="10 11">
    <name type="scientific">Tilletia caries</name>
    <name type="common">wheat bunt fungus</name>
    <dbReference type="NCBI Taxonomy" id="13290"/>
    <lineage>
        <taxon>Eukaryota</taxon>
        <taxon>Fungi</taxon>
        <taxon>Dikarya</taxon>
        <taxon>Basidiomycota</taxon>
        <taxon>Ustilaginomycotina</taxon>
        <taxon>Exobasidiomycetes</taxon>
        <taxon>Tilletiales</taxon>
        <taxon>Tilletiaceae</taxon>
        <taxon>Tilletia</taxon>
    </lineage>
</organism>
<dbReference type="Pfam" id="PF00400">
    <property type="entry name" value="WD40"/>
    <property type="match status" value="3"/>
</dbReference>
<dbReference type="SUPFAM" id="SSF50978">
    <property type="entry name" value="WD40 repeat-like"/>
    <property type="match status" value="1"/>
</dbReference>
<reference evidence="9" key="3">
    <citation type="submission" date="2020-10" db="EMBL/GenBank/DDBJ databases">
        <authorList>
            <person name="Sedaghatjoo S."/>
        </authorList>
    </citation>
    <scope>NUCLEOTIDE SEQUENCE</scope>
    <source>
        <strain evidence="9">AZH3</strain>
    </source>
</reference>
<dbReference type="InterPro" id="IPR019775">
    <property type="entry name" value="WD40_repeat_CS"/>
</dbReference>
<keyword evidence="12" id="KW-1185">Reference proteome</keyword>
<feature type="domain" description="U3 small nucleolar RNA-associated protein 15 C-terminal" evidence="8">
    <location>
        <begin position="488"/>
        <end position="636"/>
    </location>
</feature>
<reference evidence="10" key="2">
    <citation type="journal article" date="2019" name="IMA Fungus">
        <title>Genome sequencing and comparison of five Tilletia species to identify candidate genes for the detection of regulated species infecting wheat.</title>
        <authorList>
            <person name="Nguyen H.D.T."/>
            <person name="Sultana T."/>
            <person name="Kesanakurti P."/>
            <person name="Hambleton S."/>
        </authorList>
    </citation>
    <scope>NUCLEOTIDE SEQUENCE</scope>
    <source>
        <strain evidence="10">DAOMC 238032</strain>
    </source>
</reference>
<feature type="region of interest" description="Disordered" evidence="7">
    <location>
        <begin position="1"/>
        <end position="20"/>
    </location>
</feature>
<dbReference type="Pfam" id="PF09384">
    <property type="entry name" value="UTP15_C"/>
    <property type="match status" value="1"/>
</dbReference>
<name>A0A177VDZ7_9BASI</name>
<dbReference type="PANTHER" id="PTHR19924:SF26">
    <property type="entry name" value="U3 SMALL NUCLEOLAR RNA-ASSOCIATED PROTEIN 15 HOMOLOG"/>
    <property type="match status" value="1"/>
</dbReference>
<evidence type="ECO:0000256" key="7">
    <source>
        <dbReference type="SAM" id="MobiDB-lite"/>
    </source>
</evidence>
<feature type="region of interest" description="Disordered" evidence="7">
    <location>
        <begin position="418"/>
        <end position="468"/>
    </location>
</feature>
<evidence type="ECO:0000313" key="12">
    <source>
        <dbReference type="Proteomes" id="UP000836402"/>
    </source>
</evidence>
<evidence type="ECO:0000256" key="6">
    <source>
        <dbReference type="PROSITE-ProRule" id="PRU00221"/>
    </source>
</evidence>
<comment type="subcellular location">
    <subcellularLocation>
        <location evidence="1">Nucleus</location>
        <location evidence="1">Nucleolus</location>
    </subcellularLocation>
</comment>
<sequence>MEYQKIATPAPAQPLVSAPGTSESAHWRRYRAPVFCKELAPITSIHFVPPLSDFSEQQELSRAADGQRAAEASSAAVDPLALSTQALRPGAEAAARAKFAVTAGARVQIYSTTTARVTKTINRFKDVARSANIRQDAKLMVAGDDSGLVQMFDLSSRAILRTMTGHRLATHVTRFSSNPTQILSASDDKTVRLWDIPTQEAVSILNGHTDYVRSAIVSPDTPSLLLSGSYDGTVRLWDVRLEGRKEVMRMKHGAPVEEILILPTGAGGLALSCGGPVLRVWDLMMGGRCARAVSNHQKTITSMCFSLASPSHDYALEEDDIGSHSRLRLLTAGLDQLVKVYDPALDYRVTHTMRYPSPILSLALSPDESTLATGMADGTLCVRRRQIKKGEAERRKGEAKARREGALEYYMNAGAHMPAPSNLEASGNTASGDEARAGSQGEFTGQGSDFNHPQPGSNDPSVLITTAPDGSISTTIRASASKTHRKGVRGLKEYDKYFRAFRYHDALDAALRKGVPAHITFGVIRELIHRSPSTETGTATGRSGDDTTAPGLASAIAGRDEVTLEPLLRFLLRYATSSEYADLVNDTLGLVIDIYAPVLGQSPLIDDLFGRIWAKVSQEVRLQRDLVGVRGTIEMLISRSSLD</sequence>
<dbReference type="EMBL" id="CAJHJG010001254">
    <property type="protein sequence ID" value="CAD6910664.1"/>
    <property type="molecule type" value="Genomic_DNA"/>
</dbReference>
<dbReference type="InterPro" id="IPR015943">
    <property type="entry name" value="WD40/YVTN_repeat-like_dom_sf"/>
</dbReference>
<dbReference type="InterPro" id="IPR036322">
    <property type="entry name" value="WD40_repeat_dom_sf"/>
</dbReference>
<dbReference type="Proteomes" id="UP000077671">
    <property type="component" value="Unassembled WGS sequence"/>
</dbReference>
<comment type="caution">
    <text evidence="10">The sequence shown here is derived from an EMBL/GenBank/DDBJ whole genome shotgun (WGS) entry which is preliminary data.</text>
</comment>
<keyword evidence="4" id="KW-0677">Repeat</keyword>
<protein>
    <recommendedName>
        <fullName evidence="8">U3 small nucleolar RNA-associated protein 15 C-terminal domain-containing protein</fullName>
    </recommendedName>
</protein>
<feature type="compositionally biased region" description="Polar residues" evidence="7">
    <location>
        <begin position="532"/>
        <end position="541"/>
    </location>
</feature>
<dbReference type="CDD" id="cd00200">
    <property type="entry name" value="WD40"/>
    <property type="match status" value="1"/>
</dbReference>
<dbReference type="AlphaFoldDB" id="A0A177VDZ7"/>
<dbReference type="GO" id="GO:0006364">
    <property type="term" value="P:rRNA processing"/>
    <property type="evidence" value="ECO:0007669"/>
    <property type="project" value="UniProtKB-KW"/>
</dbReference>
<evidence type="ECO:0000256" key="3">
    <source>
        <dbReference type="ARBA" id="ARBA00022574"/>
    </source>
</evidence>
<feature type="repeat" description="WD" evidence="6">
    <location>
        <begin position="163"/>
        <end position="204"/>
    </location>
</feature>
<accession>A0A177VDZ7</accession>
<dbReference type="Proteomes" id="UP000836402">
    <property type="component" value="Unassembled WGS sequence"/>
</dbReference>
<feature type="repeat" description="WD" evidence="6">
    <location>
        <begin position="205"/>
        <end position="240"/>
    </location>
</feature>
<feature type="compositionally biased region" description="Polar residues" evidence="7">
    <location>
        <begin position="441"/>
        <end position="464"/>
    </location>
</feature>
<dbReference type="PROSITE" id="PS00678">
    <property type="entry name" value="WD_REPEATS_1"/>
    <property type="match status" value="2"/>
</dbReference>
<evidence type="ECO:0000313" key="11">
    <source>
        <dbReference type="Proteomes" id="UP000077671"/>
    </source>
</evidence>
<dbReference type="PANTHER" id="PTHR19924">
    <property type="entry name" value="UTP15 U3 SMALL NUCLEOLAR RNA-ASSOCIATED PROTEIN 15 FAMILY MEMBER"/>
    <property type="match status" value="1"/>
</dbReference>